<evidence type="ECO:0000313" key="2">
    <source>
        <dbReference type="Proteomes" id="UP000479710"/>
    </source>
</evidence>
<comment type="caution">
    <text evidence="1">The sequence shown here is derived from an EMBL/GenBank/DDBJ whole genome shotgun (WGS) entry which is preliminary data.</text>
</comment>
<organism evidence="1 2">
    <name type="scientific">Oryza meyeriana var. granulata</name>
    <dbReference type="NCBI Taxonomy" id="110450"/>
    <lineage>
        <taxon>Eukaryota</taxon>
        <taxon>Viridiplantae</taxon>
        <taxon>Streptophyta</taxon>
        <taxon>Embryophyta</taxon>
        <taxon>Tracheophyta</taxon>
        <taxon>Spermatophyta</taxon>
        <taxon>Magnoliopsida</taxon>
        <taxon>Liliopsida</taxon>
        <taxon>Poales</taxon>
        <taxon>Poaceae</taxon>
        <taxon>BOP clade</taxon>
        <taxon>Oryzoideae</taxon>
        <taxon>Oryzeae</taxon>
        <taxon>Oryzinae</taxon>
        <taxon>Oryza</taxon>
        <taxon>Oryza meyeriana</taxon>
    </lineage>
</organism>
<gene>
    <name evidence="1" type="ORF">E2562_017328</name>
</gene>
<dbReference type="OrthoDB" id="413361at2759"/>
<protein>
    <submittedName>
        <fullName evidence="1">Uncharacterized protein</fullName>
    </submittedName>
</protein>
<name>A0A6G1BX74_9ORYZ</name>
<dbReference type="AlphaFoldDB" id="A0A6G1BX74"/>
<proteinExistence type="predicted"/>
<accession>A0A6G1BX74</accession>
<reference evidence="1 2" key="1">
    <citation type="submission" date="2019-11" db="EMBL/GenBank/DDBJ databases">
        <title>Whole genome sequence of Oryza granulata.</title>
        <authorList>
            <person name="Li W."/>
        </authorList>
    </citation>
    <scope>NUCLEOTIDE SEQUENCE [LARGE SCALE GENOMIC DNA]</scope>
    <source>
        <strain evidence="2">cv. Menghai</strain>
        <tissue evidence="1">Leaf</tissue>
    </source>
</reference>
<sequence length="135" mass="15099">MVHSFSEFTVEYMVAAGAIPRSAGRSPSSSGIEAVKFATPRAHDETLDANDTDGRPRRYCTLANMLTTTQLIPTATDSELAKLSFLSEEEPASFVEAEEQEWWRKAMVKEMNSIVENKTWWLTDLPIGHHPIASR</sequence>
<dbReference type="EMBL" id="SPHZ02000011">
    <property type="protein sequence ID" value="KAF0892609.1"/>
    <property type="molecule type" value="Genomic_DNA"/>
</dbReference>
<dbReference type="Proteomes" id="UP000479710">
    <property type="component" value="Unassembled WGS sequence"/>
</dbReference>
<keyword evidence="2" id="KW-1185">Reference proteome</keyword>
<evidence type="ECO:0000313" key="1">
    <source>
        <dbReference type="EMBL" id="KAF0892609.1"/>
    </source>
</evidence>